<organism evidence="2 3">
    <name type="scientific">Spirosoma arboris</name>
    <dbReference type="NCBI Taxonomy" id="2682092"/>
    <lineage>
        <taxon>Bacteria</taxon>
        <taxon>Pseudomonadati</taxon>
        <taxon>Bacteroidota</taxon>
        <taxon>Cytophagia</taxon>
        <taxon>Cytophagales</taxon>
        <taxon>Cytophagaceae</taxon>
        <taxon>Spirosoma</taxon>
    </lineage>
</organism>
<dbReference type="Proteomes" id="UP000436006">
    <property type="component" value="Unassembled WGS sequence"/>
</dbReference>
<feature type="compositionally biased region" description="Basic and acidic residues" evidence="1">
    <location>
        <begin position="160"/>
        <end position="186"/>
    </location>
</feature>
<feature type="compositionally biased region" description="Basic and acidic residues" evidence="1">
    <location>
        <begin position="197"/>
        <end position="206"/>
    </location>
</feature>
<sequence>MPAWYKTRIRFRQLDIENNKYKYISELYLQRAETFADVEHQMQTELAERLKDFKVKGINEFKVAECVLHHVFDPERETEPEEWYLCKVEFSDFKEQILITATSVVEAHSRLEKKLKLSKIPFTIKDVDSTKILGVFDFENEALMQDYQARVGWMEPQNQRAEKQKSKHQEEQIPIPFDEKSDDKRGPSTITEEEFDKIDGDVRPYK</sequence>
<protein>
    <submittedName>
        <fullName evidence="2">DUF4494 domain-containing protein</fullName>
    </submittedName>
</protein>
<evidence type="ECO:0000313" key="2">
    <source>
        <dbReference type="EMBL" id="MVM34257.1"/>
    </source>
</evidence>
<dbReference type="Pfam" id="PF14902">
    <property type="entry name" value="DUF4494"/>
    <property type="match status" value="1"/>
</dbReference>
<dbReference type="RefSeq" id="WP_157589084.1">
    <property type="nucleotide sequence ID" value="NZ_WPIN01000015.1"/>
</dbReference>
<evidence type="ECO:0000313" key="3">
    <source>
        <dbReference type="Proteomes" id="UP000436006"/>
    </source>
</evidence>
<reference evidence="2 3" key="1">
    <citation type="submission" date="2019-12" db="EMBL/GenBank/DDBJ databases">
        <title>Spirosoma sp. HMF4905 genome sequencing and assembly.</title>
        <authorList>
            <person name="Kang H."/>
            <person name="Cha I."/>
            <person name="Kim H."/>
            <person name="Joh K."/>
        </authorList>
    </citation>
    <scope>NUCLEOTIDE SEQUENCE [LARGE SCALE GENOMIC DNA]</scope>
    <source>
        <strain evidence="2 3">HMF4905</strain>
    </source>
</reference>
<keyword evidence="3" id="KW-1185">Reference proteome</keyword>
<dbReference type="EMBL" id="WPIN01000015">
    <property type="protein sequence ID" value="MVM34257.1"/>
    <property type="molecule type" value="Genomic_DNA"/>
</dbReference>
<dbReference type="InterPro" id="IPR027848">
    <property type="entry name" value="DUF4494"/>
</dbReference>
<proteinExistence type="predicted"/>
<dbReference type="AlphaFoldDB" id="A0A7K1SKC5"/>
<name>A0A7K1SKC5_9BACT</name>
<accession>A0A7K1SKC5</accession>
<comment type="caution">
    <text evidence="2">The sequence shown here is derived from an EMBL/GenBank/DDBJ whole genome shotgun (WGS) entry which is preliminary data.</text>
</comment>
<evidence type="ECO:0000256" key="1">
    <source>
        <dbReference type="SAM" id="MobiDB-lite"/>
    </source>
</evidence>
<gene>
    <name evidence="2" type="ORF">GO755_29775</name>
</gene>
<feature type="region of interest" description="Disordered" evidence="1">
    <location>
        <begin position="157"/>
        <end position="206"/>
    </location>
</feature>